<feature type="domain" description="RanBP2-type" evidence="6">
    <location>
        <begin position="31"/>
        <end position="55"/>
    </location>
</feature>
<evidence type="ECO:0000313" key="8">
    <source>
        <dbReference type="Proteomes" id="UP000000644"/>
    </source>
</evidence>
<dbReference type="InterPro" id="IPR025874">
    <property type="entry name" value="DZR"/>
</dbReference>
<dbReference type="STRING" id="365044.Pnap_3560"/>
<feature type="region of interest" description="Disordered" evidence="4">
    <location>
        <begin position="180"/>
        <end position="260"/>
    </location>
</feature>
<organism evidence="7 8">
    <name type="scientific">Polaromonas naphthalenivorans (strain CJ2)</name>
    <dbReference type="NCBI Taxonomy" id="365044"/>
    <lineage>
        <taxon>Bacteria</taxon>
        <taxon>Pseudomonadati</taxon>
        <taxon>Pseudomonadota</taxon>
        <taxon>Betaproteobacteria</taxon>
        <taxon>Burkholderiales</taxon>
        <taxon>Comamonadaceae</taxon>
        <taxon>Polaromonas</taxon>
    </lineage>
</organism>
<keyword evidence="1" id="KW-0479">Metal-binding</keyword>
<evidence type="ECO:0000256" key="1">
    <source>
        <dbReference type="ARBA" id="ARBA00022723"/>
    </source>
</evidence>
<evidence type="ECO:0000256" key="5">
    <source>
        <dbReference type="SAM" id="Phobius"/>
    </source>
</evidence>
<feature type="compositionally biased region" description="Low complexity" evidence="4">
    <location>
        <begin position="69"/>
        <end position="92"/>
    </location>
</feature>
<evidence type="ECO:0000256" key="3">
    <source>
        <dbReference type="ARBA" id="ARBA00022833"/>
    </source>
</evidence>
<evidence type="ECO:0000259" key="6">
    <source>
        <dbReference type="SMART" id="SM00547"/>
    </source>
</evidence>
<gene>
    <name evidence="7" type="ordered locus">Pnap_3560</name>
</gene>
<feature type="transmembrane region" description="Helical" evidence="5">
    <location>
        <begin position="151"/>
        <end position="171"/>
    </location>
</feature>
<evidence type="ECO:0000256" key="4">
    <source>
        <dbReference type="SAM" id="MobiDB-lite"/>
    </source>
</evidence>
<keyword evidence="5" id="KW-0812">Transmembrane</keyword>
<feature type="region of interest" description="Disordered" evidence="4">
    <location>
        <begin position="63"/>
        <end position="109"/>
    </location>
</feature>
<dbReference type="Proteomes" id="UP000000644">
    <property type="component" value="Chromosome"/>
</dbReference>
<keyword evidence="8" id="KW-1185">Reference proteome</keyword>
<proteinExistence type="predicted"/>
<dbReference type="GO" id="GO:0008270">
    <property type="term" value="F:zinc ion binding"/>
    <property type="evidence" value="ECO:0007669"/>
    <property type="project" value="UniProtKB-KW"/>
</dbReference>
<dbReference type="RefSeq" id="WP_011802926.1">
    <property type="nucleotide sequence ID" value="NC_008781.1"/>
</dbReference>
<dbReference type="HOGENOM" id="CLU_1069010_0_0_4"/>
<protein>
    <submittedName>
        <fullName evidence="7">Zinc finger, RanBP2-type</fullName>
    </submittedName>
</protein>
<dbReference type="eggNOG" id="ENOG5033EP2">
    <property type="taxonomic scope" value="Bacteria"/>
</dbReference>
<evidence type="ECO:0000256" key="2">
    <source>
        <dbReference type="ARBA" id="ARBA00022771"/>
    </source>
</evidence>
<keyword evidence="5" id="KW-1133">Transmembrane helix</keyword>
<feature type="domain" description="RanBP2-type" evidence="6">
    <location>
        <begin position="5"/>
        <end position="29"/>
    </location>
</feature>
<dbReference type="SMART" id="SM00547">
    <property type="entry name" value="ZnF_RBZ"/>
    <property type="match status" value="2"/>
</dbReference>
<feature type="compositionally biased region" description="Polar residues" evidence="4">
    <location>
        <begin position="223"/>
        <end position="236"/>
    </location>
</feature>
<dbReference type="InterPro" id="IPR001876">
    <property type="entry name" value="Znf_RanBP2"/>
</dbReference>
<dbReference type="KEGG" id="pna:Pnap_3560"/>
<dbReference type="Pfam" id="PF12773">
    <property type="entry name" value="DZR"/>
    <property type="match status" value="1"/>
</dbReference>
<accession>A1VT78</accession>
<keyword evidence="2" id="KW-0863">Zinc-finger</keyword>
<keyword evidence="3" id="KW-0862">Zinc</keyword>
<sequence>MSSIVPLRCLLCKHLNPADAVFCNKCGTQLDLQACSRCGALNERVAQNCSQCGARLTVPATPEPGPLLAPATPVKDAAPAAPDDAAGAGPEAAHSRHDLAHSPPGTQAVDDTFLSEMDAASLMWRKLEERTPDQTGSAEAAAAATRSRRRWLMLGAALLLALAVNFVYVYVRDQQPEQLEQKAAQGERQAAPDVPGAPSPAEARVNSALTLETGNDGLEKPSSPAQADVQTRQAPPQFTDCPPAVAALGLCNPDTKQEGH</sequence>
<name>A1VT78_POLNA</name>
<evidence type="ECO:0000313" key="7">
    <source>
        <dbReference type="EMBL" id="ABM38856.1"/>
    </source>
</evidence>
<reference evidence="8" key="1">
    <citation type="journal article" date="2009" name="Environ. Microbiol.">
        <title>The genome of Polaromonas naphthalenivorans strain CJ2, isolated from coal tar-contaminated sediment, reveals physiological and metabolic versatility and evolution through extensive horizontal gene transfer.</title>
        <authorList>
            <person name="Yagi J.M."/>
            <person name="Sims D."/>
            <person name="Brettin T."/>
            <person name="Bruce D."/>
            <person name="Madsen E.L."/>
        </authorList>
    </citation>
    <scope>NUCLEOTIDE SEQUENCE [LARGE SCALE GENOMIC DNA]</scope>
    <source>
        <strain evidence="8">CJ2</strain>
    </source>
</reference>
<dbReference type="EMBL" id="CP000529">
    <property type="protein sequence ID" value="ABM38856.1"/>
    <property type="molecule type" value="Genomic_DNA"/>
</dbReference>
<keyword evidence="5" id="KW-0472">Membrane</keyword>
<dbReference type="AlphaFoldDB" id="A1VT78"/>